<dbReference type="EMBL" id="KZ680209">
    <property type="protein sequence ID" value="PTB69229.1"/>
    <property type="molecule type" value="Genomic_DNA"/>
</dbReference>
<protein>
    <submittedName>
        <fullName evidence="3">Kinase-like protein</fullName>
    </submittedName>
</protein>
<feature type="domain" description="Protein kinase" evidence="2">
    <location>
        <begin position="180"/>
        <end position="438"/>
    </location>
</feature>
<dbReference type="PROSITE" id="PS50011">
    <property type="entry name" value="PROTEIN_KINASE_DOM"/>
    <property type="match status" value="1"/>
</dbReference>
<dbReference type="InterPro" id="IPR011009">
    <property type="entry name" value="Kinase-like_dom_sf"/>
</dbReference>
<keyword evidence="3" id="KW-0418">Kinase</keyword>
<dbReference type="OrthoDB" id="5979581at2759"/>
<dbReference type="SUPFAM" id="SSF56112">
    <property type="entry name" value="Protein kinase-like (PK-like)"/>
    <property type="match status" value="1"/>
</dbReference>
<evidence type="ECO:0000259" key="2">
    <source>
        <dbReference type="PROSITE" id="PS50011"/>
    </source>
</evidence>
<dbReference type="CDD" id="cd00180">
    <property type="entry name" value="PKc"/>
    <property type="match status" value="1"/>
</dbReference>
<dbReference type="Proteomes" id="UP000241546">
    <property type="component" value="Unassembled WGS sequence"/>
</dbReference>
<dbReference type="RefSeq" id="XP_024752549.1">
    <property type="nucleotide sequence ID" value="XM_024896819.1"/>
</dbReference>
<keyword evidence="4" id="KW-1185">Reference proteome</keyword>
<keyword evidence="3" id="KW-0808">Transferase</keyword>
<dbReference type="PANTHER" id="PTHR44167:SF30">
    <property type="entry name" value="PHOSPHORYLASE KINASE"/>
    <property type="match status" value="1"/>
</dbReference>
<dbReference type="GO" id="GO:0044773">
    <property type="term" value="P:mitotic DNA damage checkpoint signaling"/>
    <property type="evidence" value="ECO:0007669"/>
    <property type="project" value="TreeGrafter"/>
</dbReference>
<dbReference type="GO" id="GO:0005634">
    <property type="term" value="C:nucleus"/>
    <property type="evidence" value="ECO:0007669"/>
    <property type="project" value="TreeGrafter"/>
</dbReference>
<reference evidence="4" key="1">
    <citation type="submission" date="2016-07" db="EMBL/GenBank/DDBJ databases">
        <title>Multiple horizontal gene transfer events from other fungi enriched the ability of initially mycotrophic Trichoderma (Ascomycota) to feed on dead plant biomass.</title>
        <authorList>
            <consortium name="DOE Joint Genome Institute"/>
            <person name="Atanasova L."/>
            <person name="Chenthamara K."/>
            <person name="Zhang J."/>
            <person name="Grujic M."/>
            <person name="Henrissat B."/>
            <person name="Kuo A."/>
            <person name="Aerts A."/>
            <person name="Salamov A."/>
            <person name="Lipzen A."/>
            <person name="Labutti K."/>
            <person name="Barry K."/>
            <person name="Miao Y."/>
            <person name="Rahimi M.J."/>
            <person name="Shen Q."/>
            <person name="Grigoriev I.V."/>
            <person name="Kubicek C.P."/>
            <person name="Druzhinina I.S."/>
        </authorList>
    </citation>
    <scope>NUCLEOTIDE SEQUENCE [LARGE SCALE GENOMIC DNA]</scope>
    <source>
        <strain evidence="4">TUCIM 6016</strain>
    </source>
</reference>
<feature type="compositionally biased region" description="Polar residues" evidence="1">
    <location>
        <begin position="521"/>
        <end position="533"/>
    </location>
</feature>
<accession>A0A2T4BJ00</accession>
<dbReference type="Pfam" id="PF00069">
    <property type="entry name" value="Pkinase"/>
    <property type="match status" value="1"/>
</dbReference>
<feature type="compositionally biased region" description="Basic and acidic residues" evidence="1">
    <location>
        <begin position="507"/>
        <end position="519"/>
    </location>
</feature>
<organism evidence="3 4">
    <name type="scientific">Trichoderma citrinoviride</name>
    <dbReference type="NCBI Taxonomy" id="58853"/>
    <lineage>
        <taxon>Eukaryota</taxon>
        <taxon>Fungi</taxon>
        <taxon>Dikarya</taxon>
        <taxon>Ascomycota</taxon>
        <taxon>Pezizomycotina</taxon>
        <taxon>Sordariomycetes</taxon>
        <taxon>Hypocreomycetidae</taxon>
        <taxon>Hypocreales</taxon>
        <taxon>Hypocreaceae</taxon>
        <taxon>Trichoderma</taxon>
    </lineage>
</organism>
<dbReference type="PANTHER" id="PTHR44167">
    <property type="entry name" value="OVARIAN-SPECIFIC SERINE/THREONINE-PROTEIN KINASE LOK-RELATED"/>
    <property type="match status" value="1"/>
</dbReference>
<name>A0A2T4BJ00_9HYPO</name>
<dbReference type="GeneID" id="36604937"/>
<dbReference type="GO" id="GO:0005524">
    <property type="term" value="F:ATP binding"/>
    <property type="evidence" value="ECO:0007669"/>
    <property type="project" value="InterPro"/>
</dbReference>
<evidence type="ECO:0000256" key="1">
    <source>
        <dbReference type="SAM" id="MobiDB-lite"/>
    </source>
</evidence>
<dbReference type="InterPro" id="IPR000719">
    <property type="entry name" value="Prot_kinase_dom"/>
</dbReference>
<sequence>MALSSAELSLSFATLTPESKAAQTHLASLVAKHRSDAVGSPMDLVVATRHLTNLPSSDTSDPASRSKHTIIFTLGRERHGRVSGWAVGKLDSDKHAQHVNVPICSPRSRCFKGRRLFDIFIHPKSGVLMIRNANDSHSLWYLNADNQGNHSTSAYSASRKVYMQRQLGNWDHDHIRLRHVILHNVIAKGDTCVVRAGVDRKTGDPIACKTMQCSRGNIEDAVNEISIASIIAARASGGLVPLLSKSCGHGFPLPCSHAEFEDMHLVMPYAPFTFDTAPWQEIRPPVKLALFRHALEGLKNLHAAGIMHRDINPSNLLVFSLQPATAAIGDFGMAKVGSQGAEKSLGLLAYQAPEVATQETYTNAIDIFSLALSFLATFEGCMWSGPLSDQEHYSAMLNHLSHLETRMPDGLATLLRTMLSWDSSHRPSAEDVLTDAVWEQIAEPDSVRPSDCQLRPLMPEPSPPFSSSNSNTSNTPGVDDLNQRMKRSGAPPPSDFGNDGGGSTTEVHGRDDMSERMNRSEAPSPSSAANDDN</sequence>
<dbReference type="AlphaFoldDB" id="A0A2T4BJ00"/>
<gene>
    <name evidence="3" type="ORF">BBK36DRAFT_1193665</name>
</gene>
<proteinExistence type="predicted"/>
<dbReference type="GO" id="GO:0004674">
    <property type="term" value="F:protein serine/threonine kinase activity"/>
    <property type="evidence" value="ECO:0007669"/>
    <property type="project" value="TreeGrafter"/>
</dbReference>
<evidence type="ECO:0000313" key="3">
    <source>
        <dbReference type="EMBL" id="PTB69229.1"/>
    </source>
</evidence>
<feature type="compositionally biased region" description="Low complexity" evidence="1">
    <location>
        <begin position="465"/>
        <end position="476"/>
    </location>
</feature>
<evidence type="ECO:0000313" key="4">
    <source>
        <dbReference type="Proteomes" id="UP000241546"/>
    </source>
</evidence>
<feature type="region of interest" description="Disordered" evidence="1">
    <location>
        <begin position="445"/>
        <end position="533"/>
    </location>
</feature>
<dbReference type="Gene3D" id="1.10.510.10">
    <property type="entry name" value="Transferase(Phosphotransferase) domain 1"/>
    <property type="match status" value="1"/>
</dbReference>